<gene>
    <name evidence="1" type="ORF">EPI10_006856</name>
</gene>
<evidence type="ECO:0000313" key="2">
    <source>
        <dbReference type="Proteomes" id="UP000325315"/>
    </source>
</evidence>
<name>A0A5B6WTI2_9ROSI</name>
<keyword evidence="2" id="KW-1185">Reference proteome</keyword>
<accession>A0A5B6WTI2</accession>
<comment type="caution">
    <text evidence="1">The sequence shown here is derived from an EMBL/GenBank/DDBJ whole genome shotgun (WGS) entry which is preliminary data.</text>
</comment>
<dbReference type="OrthoDB" id="10603693at2759"/>
<evidence type="ECO:0000313" key="1">
    <source>
        <dbReference type="EMBL" id="KAA3484793.1"/>
    </source>
</evidence>
<dbReference type="EMBL" id="SMMG02000002">
    <property type="protein sequence ID" value="KAA3484793.1"/>
    <property type="molecule type" value="Genomic_DNA"/>
</dbReference>
<dbReference type="Proteomes" id="UP000325315">
    <property type="component" value="Unassembled WGS sequence"/>
</dbReference>
<reference evidence="1" key="1">
    <citation type="submission" date="2019-08" db="EMBL/GenBank/DDBJ databases">
        <authorList>
            <person name="Liu F."/>
        </authorList>
    </citation>
    <scope>NUCLEOTIDE SEQUENCE [LARGE SCALE GENOMIC DNA]</scope>
    <source>
        <strain evidence="1">PA1801</strain>
        <tissue evidence="1">Leaf</tissue>
    </source>
</reference>
<sequence>MEHLAESISDLSNSNLEATLNFEPGVQKERVNIPRQSIWVGWKDFIQIHIIRNHSQFIFLRVDNLIQIGLNESFFGKVYDLLSLIILLLG</sequence>
<organism evidence="1 2">
    <name type="scientific">Gossypium australe</name>
    <dbReference type="NCBI Taxonomy" id="47621"/>
    <lineage>
        <taxon>Eukaryota</taxon>
        <taxon>Viridiplantae</taxon>
        <taxon>Streptophyta</taxon>
        <taxon>Embryophyta</taxon>
        <taxon>Tracheophyta</taxon>
        <taxon>Spermatophyta</taxon>
        <taxon>Magnoliopsida</taxon>
        <taxon>eudicotyledons</taxon>
        <taxon>Gunneridae</taxon>
        <taxon>Pentapetalae</taxon>
        <taxon>rosids</taxon>
        <taxon>malvids</taxon>
        <taxon>Malvales</taxon>
        <taxon>Malvaceae</taxon>
        <taxon>Malvoideae</taxon>
        <taxon>Gossypium</taxon>
    </lineage>
</organism>
<proteinExistence type="predicted"/>
<dbReference type="AlphaFoldDB" id="A0A5B6WTI2"/>
<protein>
    <submittedName>
        <fullName evidence="1">Uncharacterized protein</fullName>
    </submittedName>
</protein>